<dbReference type="CDD" id="cd00383">
    <property type="entry name" value="trans_reg_C"/>
    <property type="match status" value="1"/>
</dbReference>
<feature type="domain" description="OmpR/PhoB-type" evidence="3">
    <location>
        <begin position="3"/>
        <end position="102"/>
    </location>
</feature>
<dbReference type="NCBIfam" id="NF007540">
    <property type="entry name" value="PRK10153.1"/>
    <property type="match status" value="1"/>
</dbReference>
<keyword evidence="1 2" id="KW-0238">DNA-binding</keyword>
<organism evidence="4 5">
    <name type="scientific">Vibrio azureus NBRC 104587</name>
    <dbReference type="NCBI Taxonomy" id="1219077"/>
    <lineage>
        <taxon>Bacteria</taxon>
        <taxon>Pseudomonadati</taxon>
        <taxon>Pseudomonadota</taxon>
        <taxon>Gammaproteobacteria</taxon>
        <taxon>Vibrionales</taxon>
        <taxon>Vibrionaceae</taxon>
        <taxon>Vibrio</taxon>
    </lineage>
</organism>
<dbReference type="SMART" id="SM00862">
    <property type="entry name" value="Trans_reg_C"/>
    <property type="match status" value="1"/>
</dbReference>
<comment type="caution">
    <text evidence="4">The sequence shown here is derived from an EMBL/GenBank/DDBJ whole genome shotgun (WGS) entry which is preliminary data.</text>
</comment>
<dbReference type="InterPro" id="IPR016032">
    <property type="entry name" value="Sig_transdc_resp-reg_C-effctor"/>
</dbReference>
<proteinExistence type="predicted"/>
<keyword evidence="5" id="KW-1185">Reference proteome</keyword>
<gene>
    <name evidence="4" type="ORF">VAZ01S_081_00010</name>
</gene>
<protein>
    <recommendedName>
        <fullName evidence="3">OmpR/PhoB-type domain-containing protein</fullName>
    </recommendedName>
</protein>
<evidence type="ECO:0000313" key="5">
    <source>
        <dbReference type="Proteomes" id="UP000016567"/>
    </source>
</evidence>
<sequence length="530" mass="60901">MVGSYFQINDWILNIDENKLYRQDKEVNVEPRLINLLHFMVRHPNRIFNRDELIESVWGGAAVTEQVVTQSIFELRKLLRDGRADSINYVITVPKRGYKLVTTVKSLSHMEFISACLAFGINISSESCKKIEQEPTRTDKYASVEQTLPTSKTMTAKCADMICHLFSLHKKVSHRRLNVMNFFLFSALATLLGTLAYSQPNKPTKLDANVIEFQFRDHISRKNEFYSLADGFAQKLMFDVALLSDFEVINKVEEQTSAQKAGKTIFTSIKGRHGKDIFEVEYRDNILDKVIFKRDYVLKKDKLRSLMRHIPLELLRKLNVPKARLKSKVLNAGLPMDADALELFIEANHFLSIQERKPFQHGIDLLEKTLSLEKDNAYVQAELLVAYHIQQALKFEPELNMNRLKELERKLEANVRMQLGFIQPKIYEALALHSMLNGKMSKAKKYLRQGLKVRNSVLSYVLLGKYAEIDGDIKRAKGFYMDALVNNGSKATYQLCEKLVFSSDMKVVLGKLAFQHSSPVEDTSFIKITQ</sequence>
<dbReference type="GO" id="GO:0003677">
    <property type="term" value="F:DNA binding"/>
    <property type="evidence" value="ECO:0007669"/>
    <property type="project" value="UniProtKB-UniRule"/>
</dbReference>
<dbReference type="InterPro" id="IPR001867">
    <property type="entry name" value="OmpR/PhoB-type_DNA-bd"/>
</dbReference>
<dbReference type="Gene3D" id="1.10.10.10">
    <property type="entry name" value="Winged helix-like DNA-binding domain superfamily/Winged helix DNA-binding domain"/>
    <property type="match status" value="1"/>
</dbReference>
<evidence type="ECO:0000313" key="4">
    <source>
        <dbReference type="EMBL" id="GAD77580.1"/>
    </source>
</evidence>
<dbReference type="AlphaFoldDB" id="U3AV00"/>
<dbReference type="Gene3D" id="1.25.40.10">
    <property type="entry name" value="Tetratricopeptide repeat domain"/>
    <property type="match status" value="1"/>
</dbReference>
<dbReference type="GO" id="GO:0006355">
    <property type="term" value="P:regulation of DNA-templated transcription"/>
    <property type="evidence" value="ECO:0007669"/>
    <property type="project" value="InterPro"/>
</dbReference>
<dbReference type="InterPro" id="IPR036388">
    <property type="entry name" value="WH-like_DNA-bd_sf"/>
</dbReference>
<dbReference type="SUPFAM" id="SSF46894">
    <property type="entry name" value="C-terminal effector domain of the bipartite response regulators"/>
    <property type="match status" value="1"/>
</dbReference>
<dbReference type="PROSITE" id="PS51755">
    <property type="entry name" value="OMPR_PHOB"/>
    <property type="match status" value="1"/>
</dbReference>
<evidence type="ECO:0000256" key="2">
    <source>
        <dbReference type="PROSITE-ProRule" id="PRU01091"/>
    </source>
</evidence>
<dbReference type="InterPro" id="IPR011990">
    <property type="entry name" value="TPR-like_helical_dom_sf"/>
</dbReference>
<dbReference type="eggNOG" id="COG3710">
    <property type="taxonomic scope" value="Bacteria"/>
</dbReference>
<dbReference type="RefSeq" id="WP_021711318.1">
    <property type="nucleotide sequence ID" value="NZ_BAOB01000042.1"/>
</dbReference>
<reference evidence="4 5" key="1">
    <citation type="submission" date="2013-09" db="EMBL/GenBank/DDBJ databases">
        <title>Whole genome shotgun sequence of Vibrio azureus NBRC 104587.</title>
        <authorList>
            <person name="Isaki S."/>
            <person name="Hosoyama A."/>
            <person name="Numata M."/>
            <person name="Hashimoto M."/>
            <person name="Hosoyama Y."/>
            <person name="Tsuchikane K."/>
            <person name="Noguchi M."/>
            <person name="Hirakata S."/>
            <person name="Ichikawa N."/>
            <person name="Ohji S."/>
            <person name="Yamazoe A."/>
            <person name="Fujita N."/>
        </authorList>
    </citation>
    <scope>NUCLEOTIDE SEQUENCE [LARGE SCALE GENOMIC DNA]</scope>
    <source>
        <strain evidence="4 5">NBRC 104587</strain>
    </source>
</reference>
<dbReference type="Proteomes" id="UP000016567">
    <property type="component" value="Unassembled WGS sequence"/>
</dbReference>
<dbReference type="GO" id="GO:0000160">
    <property type="term" value="P:phosphorelay signal transduction system"/>
    <property type="evidence" value="ECO:0007669"/>
    <property type="project" value="InterPro"/>
</dbReference>
<evidence type="ECO:0000259" key="3">
    <source>
        <dbReference type="PROSITE" id="PS51755"/>
    </source>
</evidence>
<feature type="DNA-binding region" description="OmpR/PhoB-type" evidence="2">
    <location>
        <begin position="3"/>
        <end position="102"/>
    </location>
</feature>
<name>U3AV00_9VIBR</name>
<dbReference type="OrthoDB" id="6311790at2"/>
<dbReference type="STRING" id="1219077.VAZ01S_081_00010"/>
<evidence type="ECO:0000256" key="1">
    <source>
        <dbReference type="ARBA" id="ARBA00023125"/>
    </source>
</evidence>
<dbReference type="Pfam" id="PF00486">
    <property type="entry name" value="Trans_reg_C"/>
    <property type="match status" value="1"/>
</dbReference>
<accession>U3AV00</accession>
<dbReference type="EMBL" id="BATL01000081">
    <property type="protein sequence ID" value="GAD77580.1"/>
    <property type="molecule type" value="Genomic_DNA"/>
</dbReference>